<protein>
    <submittedName>
        <fullName evidence="2">Uncharacterized protein</fullName>
    </submittedName>
</protein>
<evidence type="ECO:0000313" key="2">
    <source>
        <dbReference type="EMBL" id="CAI9167311.1"/>
    </source>
</evidence>
<dbReference type="Proteomes" id="UP001176941">
    <property type="component" value="Chromosome 26"/>
</dbReference>
<feature type="compositionally biased region" description="Gly residues" evidence="1">
    <location>
        <begin position="96"/>
        <end position="107"/>
    </location>
</feature>
<evidence type="ECO:0000313" key="3">
    <source>
        <dbReference type="Proteomes" id="UP001176941"/>
    </source>
</evidence>
<sequence length="374" mass="38637">MGPRAQAGAGTQPRSPSQSSAPRAVPAALPTTLPLGLAAGRGQEKAPGKRRAWRSLSACSRQPLGAADSQLDSGRGARANVTSPGGELSSQWGSGWEWGCGGGGGGPERGIPFQSLIPARPLLLLPVPAPPAGPGIGFGAGYTSKAISSSRQAGEALLHSELAFPEPPAVPQAGLPAPVVRDQRWASREEPSAKGRPPRIRPAAAGSGTCPGPRGGHLSSRGRRVKAWAGKGREVGTFEAGSPWKSHGSQQEPPGDPQSSAVSIRGPRSPEDTGPLESPHLVQQALALRPPSRLSWASSSCSVLRGVGAPPPRLPYSCQSPAVQTHTAQASRAGSRKRAPTARAASGCKSCRPRRPRRWPLQTTPRRELREAGG</sequence>
<feature type="region of interest" description="Disordered" evidence="1">
    <location>
        <begin position="1"/>
        <end position="107"/>
    </location>
</feature>
<feature type="compositionally biased region" description="Basic and acidic residues" evidence="1">
    <location>
        <begin position="181"/>
        <end position="193"/>
    </location>
</feature>
<feature type="compositionally biased region" description="Low complexity" evidence="1">
    <location>
        <begin position="85"/>
        <end position="95"/>
    </location>
</feature>
<feature type="compositionally biased region" description="Low complexity" evidence="1">
    <location>
        <begin position="12"/>
        <end position="40"/>
    </location>
</feature>
<accession>A0ABN8Z587</accession>
<gene>
    <name evidence="2" type="ORF">MRATA1EN1_LOCUS16273</name>
</gene>
<proteinExistence type="predicted"/>
<feature type="compositionally biased region" description="Polar residues" evidence="1">
    <location>
        <begin position="247"/>
        <end position="262"/>
    </location>
</feature>
<feature type="region of interest" description="Disordered" evidence="1">
    <location>
        <begin position="300"/>
        <end position="374"/>
    </location>
</feature>
<name>A0ABN8Z587_RANTA</name>
<feature type="compositionally biased region" description="Polar residues" evidence="1">
    <location>
        <begin position="317"/>
        <end position="332"/>
    </location>
</feature>
<keyword evidence="3" id="KW-1185">Reference proteome</keyword>
<feature type="compositionally biased region" description="Basic and acidic residues" evidence="1">
    <location>
        <begin position="365"/>
        <end position="374"/>
    </location>
</feature>
<feature type="region of interest" description="Disordered" evidence="1">
    <location>
        <begin position="166"/>
        <end position="281"/>
    </location>
</feature>
<reference evidence="2" key="1">
    <citation type="submission" date="2023-04" db="EMBL/GenBank/DDBJ databases">
        <authorList>
            <consortium name="ELIXIR-Norway"/>
        </authorList>
    </citation>
    <scope>NUCLEOTIDE SEQUENCE [LARGE SCALE GENOMIC DNA]</scope>
</reference>
<dbReference type="EMBL" id="OX459962">
    <property type="protein sequence ID" value="CAI9167311.1"/>
    <property type="molecule type" value="Genomic_DNA"/>
</dbReference>
<evidence type="ECO:0000256" key="1">
    <source>
        <dbReference type="SAM" id="MobiDB-lite"/>
    </source>
</evidence>
<organism evidence="2 3">
    <name type="scientific">Rangifer tarandus platyrhynchus</name>
    <name type="common">Svalbard reindeer</name>
    <dbReference type="NCBI Taxonomy" id="3082113"/>
    <lineage>
        <taxon>Eukaryota</taxon>
        <taxon>Metazoa</taxon>
        <taxon>Chordata</taxon>
        <taxon>Craniata</taxon>
        <taxon>Vertebrata</taxon>
        <taxon>Euteleostomi</taxon>
        <taxon>Mammalia</taxon>
        <taxon>Eutheria</taxon>
        <taxon>Laurasiatheria</taxon>
        <taxon>Artiodactyla</taxon>
        <taxon>Ruminantia</taxon>
        <taxon>Pecora</taxon>
        <taxon>Cervidae</taxon>
        <taxon>Odocoileinae</taxon>
        <taxon>Rangifer</taxon>
    </lineage>
</organism>